<sequence length="94" mass="10688">MVFRGLLCLSVLFLLPWCLVEAYRGELPSQFALPLGLNGHPYFQMGIKSPKQPTNWTLARSDPADTSSKYEKYFLQKLDQTNPNNKRLSISAIL</sequence>
<dbReference type="AlphaFoldDB" id="A0A915D2X3"/>
<dbReference type="Proteomes" id="UP000887574">
    <property type="component" value="Unplaced"/>
</dbReference>
<keyword evidence="2" id="KW-1185">Reference proteome</keyword>
<dbReference type="WBParaSite" id="jg15350">
    <property type="protein sequence ID" value="jg15350"/>
    <property type="gene ID" value="jg15350"/>
</dbReference>
<organism evidence="2 3">
    <name type="scientific">Ditylenchus dipsaci</name>
    <dbReference type="NCBI Taxonomy" id="166011"/>
    <lineage>
        <taxon>Eukaryota</taxon>
        <taxon>Metazoa</taxon>
        <taxon>Ecdysozoa</taxon>
        <taxon>Nematoda</taxon>
        <taxon>Chromadorea</taxon>
        <taxon>Rhabditida</taxon>
        <taxon>Tylenchina</taxon>
        <taxon>Tylenchomorpha</taxon>
        <taxon>Sphaerularioidea</taxon>
        <taxon>Anguinidae</taxon>
        <taxon>Anguininae</taxon>
        <taxon>Ditylenchus</taxon>
    </lineage>
</organism>
<protein>
    <submittedName>
        <fullName evidence="3">Uncharacterized protein</fullName>
    </submittedName>
</protein>
<evidence type="ECO:0000313" key="2">
    <source>
        <dbReference type="Proteomes" id="UP000887574"/>
    </source>
</evidence>
<feature type="signal peptide" evidence="1">
    <location>
        <begin position="1"/>
        <end position="22"/>
    </location>
</feature>
<reference evidence="3" key="1">
    <citation type="submission" date="2022-11" db="UniProtKB">
        <authorList>
            <consortium name="WormBaseParasite"/>
        </authorList>
    </citation>
    <scope>IDENTIFICATION</scope>
</reference>
<feature type="chain" id="PRO_5036926349" evidence="1">
    <location>
        <begin position="23"/>
        <end position="94"/>
    </location>
</feature>
<accession>A0A915D2X3</accession>
<proteinExistence type="predicted"/>
<name>A0A915D2X3_9BILA</name>
<keyword evidence="1" id="KW-0732">Signal</keyword>
<evidence type="ECO:0000256" key="1">
    <source>
        <dbReference type="SAM" id="SignalP"/>
    </source>
</evidence>
<evidence type="ECO:0000313" key="3">
    <source>
        <dbReference type="WBParaSite" id="jg15350"/>
    </source>
</evidence>